<evidence type="ECO:0000313" key="1">
    <source>
        <dbReference type="EMBL" id="MFC0262986.1"/>
    </source>
</evidence>
<dbReference type="Proteomes" id="UP001589797">
    <property type="component" value="Unassembled WGS sequence"/>
</dbReference>
<proteinExistence type="predicted"/>
<comment type="caution">
    <text evidence="1">The sequence shown here is derived from an EMBL/GenBank/DDBJ whole genome shotgun (WGS) entry which is preliminary data.</text>
</comment>
<dbReference type="EMBL" id="JBHLWI010000028">
    <property type="protein sequence ID" value="MFC0262986.1"/>
    <property type="molecule type" value="Genomic_DNA"/>
</dbReference>
<evidence type="ECO:0008006" key="3">
    <source>
        <dbReference type="Google" id="ProtNLM"/>
    </source>
</evidence>
<evidence type="ECO:0000313" key="2">
    <source>
        <dbReference type="Proteomes" id="UP001589797"/>
    </source>
</evidence>
<sequence length="66" mass="7635">MTQSNFSYLESEFPILIKIDQLPQAILAKAFRGELVAQEEKEYVVEEIEVLMAAEMQLSYHLKTKT</sequence>
<protein>
    <recommendedName>
        <fullName evidence="3">Type I restriction enzyme, S subunit</fullName>
    </recommendedName>
</protein>
<dbReference type="RefSeq" id="WP_382387447.1">
    <property type="nucleotide sequence ID" value="NZ_JBHLWI010000028.1"/>
</dbReference>
<reference evidence="1 2" key="1">
    <citation type="submission" date="2024-09" db="EMBL/GenBank/DDBJ databases">
        <authorList>
            <person name="Sun Q."/>
            <person name="Mori K."/>
        </authorList>
    </citation>
    <scope>NUCLEOTIDE SEQUENCE [LARGE SCALE GENOMIC DNA]</scope>
    <source>
        <strain evidence="1 2">CCM 7650</strain>
    </source>
</reference>
<organism evidence="1 2">
    <name type="scientific">Fontibacter flavus</name>
    <dbReference type="NCBI Taxonomy" id="654838"/>
    <lineage>
        <taxon>Bacteria</taxon>
        <taxon>Pseudomonadati</taxon>
        <taxon>Bacteroidota</taxon>
        <taxon>Cytophagia</taxon>
        <taxon>Cytophagales</taxon>
        <taxon>Cyclobacteriaceae</taxon>
        <taxon>Fontibacter</taxon>
    </lineage>
</organism>
<name>A0ABV6FSY8_9BACT</name>
<accession>A0ABV6FSY8</accession>
<keyword evidence="2" id="KW-1185">Reference proteome</keyword>
<gene>
    <name evidence="1" type="ORF">ACFFIP_09860</name>
</gene>